<dbReference type="OrthoDB" id="1728030at2759"/>
<accession>A0A0L6V5Q5</accession>
<feature type="non-terminal residue" evidence="1">
    <location>
        <position position="238"/>
    </location>
</feature>
<dbReference type="EMBL" id="LAVV01007378">
    <property type="protein sequence ID" value="KNZ56141.1"/>
    <property type="molecule type" value="Genomic_DNA"/>
</dbReference>
<evidence type="ECO:0000313" key="1">
    <source>
        <dbReference type="EMBL" id="KNZ56141.1"/>
    </source>
</evidence>
<reference evidence="1 2" key="1">
    <citation type="submission" date="2015-08" db="EMBL/GenBank/DDBJ databases">
        <title>Next Generation Sequencing and Analysis of the Genome of Puccinia sorghi L Schw, the Causal Agent of Maize Common Rust.</title>
        <authorList>
            <person name="Rochi L."/>
            <person name="Burguener G."/>
            <person name="Darino M."/>
            <person name="Turjanski A."/>
            <person name="Kreff E."/>
            <person name="Dieguez M.J."/>
            <person name="Sacco F."/>
        </authorList>
    </citation>
    <scope>NUCLEOTIDE SEQUENCE [LARGE SCALE GENOMIC DNA]</scope>
    <source>
        <strain evidence="1 2">RO10H11247</strain>
    </source>
</reference>
<proteinExistence type="predicted"/>
<protein>
    <submittedName>
        <fullName evidence="1">Uncharacterized protein</fullName>
    </submittedName>
</protein>
<gene>
    <name evidence="1" type="ORF">VP01_2488g3</name>
</gene>
<comment type="caution">
    <text evidence="1">The sequence shown here is derived from an EMBL/GenBank/DDBJ whole genome shotgun (WGS) entry which is preliminary data.</text>
</comment>
<dbReference type="AlphaFoldDB" id="A0A0L6V5Q5"/>
<dbReference type="VEuPathDB" id="FungiDB:VP01_2488g3"/>
<organism evidence="1 2">
    <name type="scientific">Puccinia sorghi</name>
    <dbReference type="NCBI Taxonomy" id="27349"/>
    <lineage>
        <taxon>Eukaryota</taxon>
        <taxon>Fungi</taxon>
        <taxon>Dikarya</taxon>
        <taxon>Basidiomycota</taxon>
        <taxon>Pucciniomycotina</taxon>
        <taxon>Pucciniomycetes</taxon>
        <taxon>Pucciniales</taxon>
        <taxon>Pucciniaceae</taxon>
        <taxon>Puccinia</taxon>
    </lineage>
</organism>
<keyword evidence="2" id="KW-1185">Reference proteome</keyword>
<evidence type="ECO:0000313" key="2">
    <source>
        <dbReference type="Proteomes" id="UP000037035"/>
    </source>
</evidence>
<sequence>MRMKAHLRHKGLIKYILKPPTIFSGAAAEAVAKKHHETVDILMNYMTETVFESVVTPDNKESPYQIWMAITMCKLGVPNNILSFSILSKLSEDLWNVIDNIILNKVICESPSATLAKLQEIVHLEESRKAKTVSSIAAKPSTDEPVEGASALIHEYKKGKKKKRGIYCNPGKHNPEATSHDAENCYQIHPEMRPPKNTEKATTQLVEVNDGHKSEVSLLLVESDVKPIVLNSGPTHHM</sequence>
<name>A0A0L6V5Q5_9BASI</name>
<dbReference type="Proteomes" id="UP000037035">
    <property type="component" value="Unassembled WGS sequence"/>
</dbReference>